<dbReference type="GO" id="GO:0004594">
    <property type="term" value="F:pantothenate kinase activity"/>
    <property type="evidence" value="ECO:0007669"/>
    <property type="project" value="UniProtKB-UniRule"/>
</dbReference>
<evidence type="ECO:0000256" key="3">
    <source>
        <dbReference type="ARBA" id="ARBA00004496"/>
    </source>
</evidence>
<evidence type="ECO:0000256" key="14">
    <source>
        <dbReference type="ARBA" id="ARBA00038036"/>
    </source>
</evidence>
<sequence>MQELISVLEHLLAVDVGNTRIKFGVLKTSNGFAALPENIDLFAIPVRACDDLSSVRTWLESRNQLGLLTEAVVADVNPMITQDLMRAWREEFGSVPRRVPRPAEELLKNLTRLPHKVGPDRLFNAVAVNQIRSAETPVIIVDSGTATTVDVVDESGAFAGGAILPGFRLSAQALHEYTALLPTVASDDVAEEIPDPLGKDTHSAIRSGLYWGGVGAVKELVQQLCGTFPETPMIILTGGAAPRLLPHLPNVQHYPQLALQGLTITALWEASMAGKSDRDV</sequence>
<evidence type="ECO:0000256" key="4">
    <source>
        <dbReference type="ARBA" id="ARBA00005225"/>
    </source>
</evidence>
<dbReference type="PANTHER" id="PTHR34265:SF1">
    <property type="entry name" value="TYPE III PANTOTHENATE KINASE"/>
    <property type="match status" value="1"/>
</dbReference>
<feature type="binding site" evidence="16">
    <location>
        <begin position="15"/>
        <end position="22"/>
    </location>
    <ligand>
        <name>ATP</name>
        <dbReference type="ChEBI" id="CHEBI:30616"/>
    </ligand>
</feature>
<dbReference type="EC" id="2.7.1.33" evidence="6 16"/>
<gene>
    <name evidence="16 17" type="primary">coaX</name>
    <name evidence="17" type="ORF">V22_29780</name>
</gene>
<evidence type="ECO:0000256" key="13">
    <source>
        <dbReference type="ARBA" id="ARBA00022993"/>
    </source>
</evidence>
<keyword evidence="9 16" id="KW-0547">Nucleotide-binding</keyword>
<keyword evidence="12 16" id="KW-0630">Potassium</keyword>
<evidence type="ECO:0000256" key="16">
    <source>
        <dbReference type="HAMAP-Rule" id="MF_01274"/>
    </source>
</evidence>
<comment type="subcellular location">
    <subcellularLocation>
        <location evidence="3 16">Cytoplasm</location>
    </subcellularLocation>
</comment>
<dbReference type="UniPathway" id="UPA00241">
    <property type="reaction ID" value="UER00352"/>
</dbReference>
<evidence type="ECO:0000313" key="17">
    <source>
        <dbReference type="EMBL" id="QDT65718.1"/>
    </source>
</evidence>
<dbReference type="GO" id="GO:0005737">
    <property type="term" value="C:cytoplasm"/>
    <property type="evidence" value="ECO:0007669"/>
    <property type="project" value="UniProtKB-SubCell"/>
</dbReference>
<comment type="similarity">
    <text evidence="14 16">Belongs to the type III pantothenate kinase family.</text>
</comment>
<keyword evidence="7 16" id="KW-0963">Cytoplasm</keyword>
<comment type="catalytic activity">
    <reaction evidence="1 16">
        <text>(R)-pantothenate + ATP = (R)-4'-phosphopantothenate + ADP + H(+)</text>
        <dbReference type="Rhea" id="RHEA:16373"/>
        <dbReference type="ChEBI" id="CHEBI:10986"/>
        <dbReference type="ChEBI" id="CHEBI:15378"/>
        <dbReference type="ChEBI" id="CHEBI:29032"/>
        <dbReference type="ChEBI" id="CHEBI:30616"/>
        <dbReference type="ChEBI" id="CHEBI:456216"/>
        <dbReference type="EC" id="2.7.1.33"/>
    </reaction>
</comment>
<keyword evidence="16" id="KW-0479">Metal-binding</keyword>
<feature type="binding site" evidence="16">
    <location>
        <position position="201"/>
    </location>
    <ligand>
        <name>substrate</name>
    </ligand>
</feature>
<proteinExistence type="inferred from homology"/>
<evidence type="ECO:0000256" key="7">
    <source>
        <dbReference type="ARBA" id="ARBA00022490"/>
    </source>
</evidence>
<evidence type="ECO:0000256" key="5">
    <source>
        <dbReference type="ARBA" id="ARBA00011738"/>
    </source>
</evidence>
<comment type="caution">
    <text evidence="16">Lacks conserved residue(s) required for the propagation of feature annotation.</text>
</comment>
<reference evidence="17 18" key="1">
    <citation type="submission" date="2019-02" db="EMBL/GenBank/DDBJ databases">
        <title>Deep-cultivation of Planctomycetes and their phenomic and genomic characterization uncovers novel biology.</title>
        <authorList>
            <person name="Wiegand S."/>
            <person name="Jogler M."/>
            <person name="Boedeker C."/>
            <person name="Pinto D."/>
            <person name="Vollmers J."/>
            <person name="Rivas-Marin E."/>
            <person name="Kohn T."/>
            <person name="Peeters S.H."/>
            <person name="Heuer A."/>
            <person name="Rast P."/>
            <person name="Oberbeckmann S."/>
            <person name="Bunk B."/>
            <person name="Jeske O."/>
            <person name="Meyerdierks A."/>
            <person name="Storesund J.E."/>
            <person name="Kallscheuer N."/>
            <person name="Luecker S."/>
            <person name="Lage O.M."/>
            <person name="Pohl T."/>
            <person name="Merkel B.J."/>
            <person name="Hornburger P."/>
            <person name="Mueller R.-W."/>
            <person name="Bruemmer F."/>
            <person name="Labrenz M."/>
            <person name="Spormann A.M."/>
            <person name="Op den Camp H."/>
            <person name="Overmann J."/>
            <person name="Amann R."/>
            <person name="Jetten M.S.M."/>
            <person name="Mascher T."/>
            <person name="Medema M.H."/>
            <person name="Devos D.P."/>
            <person name="Kaster A.-K."/>
            <person name="Ovreas L."/>
            <person name="Rohde M."/>
            <person name="Galperin M.Y."/>
            <person name="Jogler C."/>
        </authorList>
    </citation>
    <scope>NUCLEOTIDE SEQUENCE [LARGE SCALE GENOMIC DNA]</scope>
    <source>
        <strain evidence="17 18">V22</strain>
    </source>
</reference>
<evidence type="ECO:0000256" key="11">
    <source>
        <dbReference type="ARBA" id="ARBA00022840"/>
    </source>
</evidence>
<dbReference type="HAMAP" id="MF_01274">
    <property type="entry name" value="Pantothen_kinase_3"/>
    <property type="match status" value="1"/>
</dbReference>
<keyword evidence="13 16" id="KW-0173">Coenzyme A biosynthesis</keyword>
<evidence type="ECO:0000313" key="18">
    <source>
        <dbReference type="Proteomes" id="UP000319976"/>
    </source>
</evidence>
<dbReference type="NCBIfam" id="TIGR00671">
    <property type="entry name" value="baf"/>
    <property type="match status" value="1"/>
</dbReference>
<dbReference type="GO" id="GO:0005524">
    <property type="term" value="F:ATP binding"/>
    <property type="evidence" value="ECO:0007669"/>
    <property type="project" value="UniProtKB-UniRule"/>
</dbReference>
<feature type="binding site" evidence="16">
    <location>
        <position position="142"/>
    </location>
    <ligand>
        <name>K(+)</name>
        <dbReference type="ChEBI" id="CHEBI:29103"/>
    </ligand>
</feature>
<comment type="subunit">
    <text evidence="5 16">Homodimer.</text>
</comment>
<dbReference type="KEGG" id="chya:V22_29780"/>
<evidence type="ECO:0000256" key="15">
    <source>
        <dbReference type="ARBA" id="ARBA00040883"/>
    </source>
</evidence>
<dbReference type="AlphaFoldDB" id="A0A517TBG8"/>
<accession>A0A517TBG8</accession>
<comment type="cofactor">
    <cofactor evidence="2">
        <name>K(+)</name>
        <dbReference type="ChEBI" id="CHEBI:29103"/>
    </cofactor>
</comment>
<dbReference type="Proteomes" id="UP000319976">
    <property type="component" value="Chromosome"/>
</dbReference>
<evidence type="ECO:0000256" key="1">
    <source>
        <dbReference type="ARBA" id="ARBA00001206"/>
    </source>
</evidence>
<evidence type="ECO:0000256" key="12">
    <source>
        <dbReference type="ARBA" id="ARBA00022958"/>
    </source>
</evidence>
<keyword evidence="8 16" id="KW-0808">Transferase</keyword>
<evidence type="ECO:0000256" key="10">
    <source>
        <dbReference type="ARBA" id="ARBA00022777"/>
    </source>
</evidence>
<keyword evidence="11 16" id="KW-0067">ATP-binding</keyword>
<evidence type="ECO:0000256" key="8">
    <source>
        <dbReference type="ARBA" id="ARBA00022679"/>
    </source>
</evidence>
<dbReference type="GO" id="GO:0015937">
    <property type="term" value="P:coenzyme A biosynthetic process"/>
    <property type="evidence" value="ECO:0007669"/>
    <property type="project" value="UniProtKB-UniRule"/>
</dbReference>
<dbReference type="Pfam" id="PF03309">
    <property type="entry name" value="Pan_kinase"/>
    <property type="match status" value="1"/>
</dbReference>
<dbReference type="GO" id="GO:0046872">
    <property type="term" value="F:metal ion binding"/>
    <property type="evidence" value="ECO:0007669"/>
    <property type="project" value="UniProtKB-KW"/>
</dbReference>
<feature type="binding site" evidence="16">
    <location>
        <position position="145"/>
    </location>
    <ligand>
        <name>ATP</name>
        <dbReference type="ChEBI" id="CHEBI:30616"/>
    </ligand>
</feature>
<comment type="cofactor">
    <cofactor evidence="16">
        <name>NH4(+)</name>
        <dbReference type="ChEBI" id="CHEBI:28938"/>
    </cofactor>
    <cofactor evidence="16">
        <name>K(+)</name>
        <dbReference type="ChEBI" id="CHEBI:29103"/>
    </cofactor>
    <text evidence="16">A monovalent cation. Ammonium or potassium.</text>
</comment>
<dbReference type="SUPFAM" id="SSF53067">
    <property type="entry name" value="Actin-like ATPase domain"/>
    <property type="match status" value="2"/>
</dbReference>
<keyword evidence="10 16" id="KW-0418">Kinase</keyword>
<evidence type="ECO:0000256" key="9">
    <source>
        <dbReference type="ARBA" id="ARBA00022741"/>
    </source>
</evidence>
<evidence type="ECO:0000256" key="2">
    <source>
        <dbReference type="ARBA" id="ARBA00001958"/>
    </source>
</evidence>
<comment type="pathway">
    <text evidence="4 16">Cofactor biosynthesis; coenzyme A biosynthesis; CoA from (R)-pantothenate: step 1/5.</text>
</comment>
<evidence type="ECO:0000256" key="6">
    <source>
        <dbReference type="ARBA" id="ARBA00012102"/>
    </source>
</evidence>
<comment type="function">
    <text evidence="16">Catalyzes the phosphorylation of pantothenate (Pan), the first step in CoA biosynthesis.</text>
</comment>
<dbReference type="EMBL" id="CP036316">
    <property type="protein sequence ID" value="QDT65718.1"/>
    <property type="molecule type" value="Genomic_DNA"/>
</dbReference>
<protein>
    <recommendedName>
        <fullName evidence="15 16">Type III pantothenate kinase</fullName>
        <ecNumber evidence="6 16">2.7.1.33</ecNumber>
    </recommendedName>
    <alternativeName>
        <fullName evidence="16">PanK-III</fullName>
    </alternativeName>
    <alternativeName>
        <fullName evidence="16">Pantothenic acid kinase</fullName>
    </alternativeName>
</protein>
<dbReference type="PANTHER" id="PTHR34265">
    <property type="entry name" value="TYPE III PANTOTHENATE KINASE"/>
    <property type="match status" value="1"/>
</dbReference>
<dbReference type="InterPro" id="IPR043129">
    <property type="entry name" value="ATPase_NBD"/>
</dbReference>
<dbReference type="InterPro" id="IPR004619">
    <property type="entry name" value="Type_III_PanK"/>
</dbReference>
<dbReference type="CDD" id="cd24015">
    <property type="entry name" value="ASKHA_NBD_PanK-III"/>
    <property type="match status" value="1"/>
</dbReference>
<name>A0A517TBG8_9PLAN</name>
<dbReference type="Gene3D" id="3.30.420.40">
    <property type="match status" value="2"/>
</dbReference>
<organism evidence="17 18">
    <name type="scientific">Calycomorphotria hydatis</name>
    <dbReference type="NCBI Taxonomy" id="2528027"/>
    <lineage>
        <taxon>Bacteria</taxon>
        <taxon>Pseudomonadati</taxon>
        <taxon>Planctomycetota</taxon>
        <taxon>Planctomycetia</taxon>
        <taxon>Planctomycetales</taxon>
        <taxon>Planctomycetaceae</taxon>
        <taxon>Calycomorphotria</taxon>
    </lineage>
</organism>
<feature type="binding site" evidence="16">
    <location>
        <begin position="118"/>
        <end position="121"/>
    </location>
    <ligand>
        <name>substrate</name>
    </ligand>
</feature>
<keyword evidence="18" id="KW-1185">Reference proteome</keyword>
<feature type="active site" description="Proton acceptor" evidence="16">
    <location>
        <position position="120"/>
    </location>
</feature>